<dbReference type="InterPro" id="IPR056906">
    <property type="entry name" value="ORF2/G2P_dom"/>
</dbReference>
<evidence type="ECO:0000259" key="1">
    <source>
        <dbReference type="Pfam" id="PF23343"/>
    </source>
</evidence>
<name>A0A8F5MKV3_9VIRU</name>
<accession>A0A8F5MKV3</accession>
<dbReference type="Pfam" id="PF23343">
    <property type="entry name" value="REP_ORF2-G2P"/>
    <property type="match status" value="1"/>
</dbReference>
<evidence type="ECO:0000313" key="2">
    <source>
        <dbReference type="EMBL" id="QXN75316.1"/>
    </source>
</evidence>
<proteinExistence type="predicted"/>
<reference evidence="2" key="1">
    <citation type="submission" date="2021-04" db="EMBL/GenBank/DDBJ databases">
        <title>Genomes of microviruses identified in yellow-bellied marmot fecal samples.</title>
        <authorList>
            <person name="Varsani A."/>
            <person name="Kraberger S."/>
            <person name="Chatterjee A."/>
            <person name="Richet C."/>
            <person name="Fontenele R.S."/>
            <person name="Schmidlin K."/>
            <person name="Blumstein D.T."/>
        </authorList>
    </citation>
    <scope>NUCLEOTIDE SEQUENCE</scope>
    <source>
        <strain evidence="2">Mar64</strain>
    </source>
</reference>
<feature type="domain" description="Replication-associated protein ORF2/G2P" evidence="1">
    <location>
        <begin position="155"/>
        <end position="245"/>
    </location>
</feature>
<protein>
    <submittedName>
        <fullName evidence="2">Replication initiator protein</fullName>
    </submittedName>
</protein>
<sequence>MKLENFISPCRHGRVVKNSRGRDVFVRCGRCPDCAYHKSKRYENLCNLEYGSWTYAYTFTLTYSEANVPRGLIAPSSARSDELSLYDCSYRVRYGYKTGKETSVYRLKEFGYEIANLYTTLDNPLFEEFYVKSTILPKEYTDDNFFLNNRALRYLRKADAQDFIKRLRFHISKNCPCPISFFICGEYGPQTFRPHFHVILYFNERKLTRRLKTLVRKSWRLGKVRHLGAVRSASACSTYVAGYINSFSHLPLFLSDKSIAPFVLHSQNFGSKVYAELRDFFYGESRDVTDACTPSEFVTSVGVYHHFPSASFNAKIFPRCYGYDTADHRTRKLLYSCYGRFRNKYGQDLRCPQLALKVLQDPFDKDCRKLLQALEIAVGKPEFCRDTVLPFFTYLGDDLFTYDISQNNPFLTISKPSEVCDLPSVPLRVRELDYSKDYVSPPWDPSIPAHIASSFASDAVFNRGSSAYERFPLYAQIFSRVVSAFYLSRHFLEFCCKQLPDAPYPLWTPDQVLDYIDRYYKALALSQLRTQYEMEQEYADTVFDDDFTLFYPLGRSPSDVTYPVKYGMSSYIIHANFEKDCMYRDRVKHKENNDANLIFT</sequence>
<organism evidence="2">
    <name type="scientific">Microvirus mar64</name>
    <dbReference type="NCBI Taxonomy" id="2851201"/>
    <lineage>
        <taxon>Viruses</taxon>
        <taxon>Monodnaviria</taxon>
        <taxon>Sangervirae</taxon>
        <taxon>Phixviricota</taxon>
        <taxon>Malgrandaviricetes</taxon>
        <taxon>Petitvirales</taxon>
        <taxon>Microviridae</taxon>
    </lineage>
</organism>
<dbReference type="EMBL" id="MZ089810">
    <property type="protein sequence ID" value="QXN75316.1"/>
    <property type="molecule type" value="Genomic_DNA"/>
</dbReference>